<dbReference type="InterPro" id="IPR007435">
    <property type="entry name" value="DUF484"/>
</dbReference>
<dbReference type="Gene3D" id="3.30.450.40">
    <property type="match status" value="1"/>
</dbReference>
<dbReference type="AlphaFoldDB" id="A0A257T8H8"/>
<dbReference type="EMBL" id="NCBC01000115">
    <property type="protein sequence ID" value="OYV81684.1"/>
    <property type="molecule type" value="Genomic_DNA"/>
</dbReference>
<dbReference type="Proteomes" id="UP000216779">
    <property type="component" value="Unassembled WGS sequence"/>
</dbReference>
<evidence type="ECO:0000313" key="1">
    <source>
        <dbReference type="EMBL" id="OYV81684.1"/>
    </source>
</evidence>
<organism evidence="1 2">
    <name type="scientific">Acidithiobacillus ferrivorans</name>
    <dbReference type="NCBI Taxonomy" id="160808"/>
    <lineage>
        <taxon>Bacteria</taxon>
        <taxon>Pseudomonadati</taxon>
        <taxon>Pseudomonadota</taxon>
        <taxon>Acidithiobacillia</taxon>
        <taxon>Acidithiobacillales</taxon>
        <taxon>Acidithiobacillaceae</taxon>
        <taxon>Acidithiobacillus</taxon>
    </lineage>
</organism>
<proteinExistence type="predicted"/>
<dbReference type="PANTHER" id="PTHR38765">
    <property type="entry name" value="DUF484 DOMAIN-CONTAINING PROTEIN"/>
    <property type="match status" value="1"/>
</dbReference>
<reference evidence="1 2" key="1">
    <citation type="submission" date="2017-03" db="EMBL/GenBank/DDBJ databases">
        <title>Lifting the veil on microbial sulfur biogeochemistry in mining wastewaters.</title>
        <authorList>
            <person name="Kantor R.S."/>
            <person name="Colenbrander Nelson T."/>
            <person name="Marshall S."/>
            <person name="Bennett D."/>
            <person name="Apte S."/>
            <person name="Camacho D."/>
            <person name="Thomas B.C."/>
            <person name="Warren L.A."/>
            <person name="Banfield J.F."/>
        </authorList>
    </citation>
    <scope>NUCLEOTIDE SEQUENCE [LARGE SCALE GENOMIC DNA]</scope>
    <source>
        <strain evidence="1">21-59-9</strain>
    </source>
</reference>
<dbReference type="InterPro" id="IPR029016">
    <property type="entry name" value="GAF-like_dom_sf"/>
</dbReference>
<protein>
    <recommendedName>
        <fullName evidence="3">Phytochrome sensor protein</fullName>
    </recommendedName>
</protein>
<dbReference type="SUPFAM" id="SSF55781">
    <property type="entry name" value="GAF domain-like"/>
    <property type="match status" value="1"/>
</dbReference>
<accession>A0A257T8H8</accession>
<sequence length="231" mass="24446">MTELAVAAANTPEAEAVLAYLRAHPDFLWDQEDLLAAMTLPHVGRGSAASLLERQIALLRQQNGQLHQRIDAVLSVVRQNAELGAGLLDLAVALLQSSDCREVLEVVQRHLREHFHVEYLALVLREALPEVAEQAVVLAEADFRGLSVLAPAARAASGIALEPGLRSDLFGGEGAGLASLALIPLRGDNAQGAIVLGSNDPGRYGPEAGVDVLDQIGRLVVAALDRCLAEP</sequence>
<comment type="caution">
    <text evidence="1">The sequence shown here is derived from an EMBL/GenBank/DDBJ whole genome shotgun (WGS) entry which is preliminary data.</text>
</comment>
<dbReference type="PANTHER" id="PTHR38765:SF1">
    <property type="entry name" value="DUF484 DOMAIN-CONTAINING PROTEIN"/>
    <property type="match status" value="1"/>
</dbReference>
<name>A0A257T8H8_9PROT</name>
<evidence type="ECO:0000313" key="2">
    <source>
        <dbReference type="Proteomes" id="UP000216779"/>
    </source>
</evidence>
<gene>
    <name evidence="1" type="ORF">B7Z70_04780</name>
</gene>
<dbReference type="Pfam" id="PF04340">
    <property type="entry name" value="DUF484"/>
    <property type="match status" value="1"/>
</dbReference>
<evidence type="ECO:0008006" key="3">
    <source>
        <dbReference type="Google" id="ProtNLM"/>
    </source>
</evidence>